<keyword evidence="3" id="KW-1185">Reference proteome</keyword>
<dbReference type="Proteomes" id="UP000326950">
    <property type="component" value="Unassembled WGS sequence"/>
</dbReference>
<proteinExistence type="predicted"/>
<protein>
    <submittedName>
        <fullName evidence="2">Uncharacterized protein</fullName>
    </submittedName>
</protein>
<dbReference type="EMBL" id="ML738588">
    <property type="protein sequence ID" value="KAE8167738.1"/>
    <property type="molecule type" value="Genomic_DNA"/>
</dbReference>
<sequence>MAALRSILCTYTQIHAGSTRQTSRRKVSISAFLALYWNYLPVLHAYFVVTCSLIYL</sequence>
<name>A0A5N6V9P0_ASPTM</name>
<dbReference type="AlphaFoldDB" id="A0A5N6V9P0"/>
<organism evidence="2 3">
    <name type="scientific">Aspergillus tamarii</name>
    <dbReference type="NCBI Taxonomy" id="41984"/>
    <lineage>
        <taxon>Eukaryota</taxon>
        <taxon>Fungi</taxon>
        <taxon>Dikarya</taxon>
        <taxon>Ascomycota</taxon>
        <taxon>Pezizomycotina</taxon>
        <taxon>Eurotiomycetes</taxon>
        <taxon>Eurotiomycetidae</taxon>
        <taxon>Eurotiales</taxon>
        <taxon>Aspergillaceae</taxon>
        <taxon>Aspergillus</taxon>
        <taxon>Aspergillus subgen. Circumdati</taxon>
    </lineage>
</organism>
<keyword evidence="1" id="KW-0472">Membrane</keyword>
<gene>
    <name evidence="2" type="ORF">BDV40DRAFT_252605</name>
</gene>
<keyword evidence="1" id="KW-1133">Transmembrane helix</keyword>
<accession>A0A5N6V9P0</accession>
<feature type="transmembrane region" description="Helical" evidence="1">
    <location>
        <begin position="29"/>
        <end position="55"/>
    </location>
</feature>
<evidence type="ECO:0000313" key="2">
    <source>
        <dbReference type="EMBL" id="KAE8167738.1"/>
    </source>
</evidence>
<keyword evidence="1" id="KW-0812">Transmembrane</keyword>
<evidence type="ECO:0000256" key="1">
    <source>
        <dbReference type="SAM" id="Phobius"/>
    </source>
</evidence>
<evidence type="ECO:0000313" key="3">
    <source>
        <dbReference type="Proteomes" id="UP000326950"/>
    </source>
</evidence>
<reference evidence="2 3" key="1">
    <citation type="submission" date="2019-04" db="EMBL/GenBank/DDBJ databases">
        <title>Friends and foes A comparative genomics study of 23 Aspergillus species from section Flavi.</title>
        <authorList>
            <consortium name="DOE Joint Genome Institute"/>
            <person name="Kjaerbolling I."/>
            <person name="Vesth T."/>
            <person name="Frisvad J.C."/>
            <person name="Nybo J.L."/>
            <person name="Theobald S."/>
            <person name="Kildgaard S."/>
            <person name="Isbrandt T."/>
            <person name="Kuo A."/>
            <person name="Sato A."/>
            <person name="Lyhne E.K."/>
            <person name="Kogle M.E."/>
            <person name="Wiebenga A."/>
            <person name="Kun R.S."/>
            <person name="Lubbers R.J."/>
            <person name="Makela M.R."/>
            <person name="Barry K."/>
            <person name="Chovatia M."/>
            <person name="Clum A."/>
            <person name="Daum C."/>
            <person name="Haridas S."/>
            <person name="He G."/>
            <person name="LaButti K."/>
            <person name="Lipzen A."/>
            <person name="Mondo S."/>
            <person name="Riley R."/>
            <person name="Salamov A."/>
            <person name="Simmons B.A."/>
            <person name="Magnuson J.K."/>
            <person name="Henrissat B."/>
            <person name="Mortensen U.H."/>
            <person name="Larsen T.O."/>
            <person name="Devries R.P."/>
            <person name="Grigoriev I.V."/>
            <person name="Machida M."/>
            <person name="Baker S.E."/>
            <person name="Andersen M.R."/>
        </authorList>
    </citation>
    <scope>NUCLEOTIDE SEQUENCE [LARGE SCALE GENOMIC DNA]</scope>
    <source>
        <strain evidence="2 3">CBS 117626</strain>
    </source>
</reference>